<evidence type="ECO:0000313" key="4">
    <source>
        <dbReference type="EMBL" id="SDT90522.1"/>
    </source>
</evidence>
<evidence type="ECO:0000256" key="1">
    <source>
        <dbReference type="SAM" id="MobiDB-lite"/>
    </source>
</evidence>
<sequence>MGFPRLSAFLSTVSLAGLLALSGCVASPPAHFYQLQQGNPVLPEDNRGVAVLLGPLQVADYLKRESVVQRQLDGNLSVSREARWAGSLEDDIARLLLRQLAARLDSSRLALYPDRIGFKPEVQVLLNIDRLDSGPQQAAVLEAQWRLLDAQGQMRGSRVVRLERPHTGSMVNQLRVQSELLQELAGLIAEAVKAMPASAAAPAATPARQRPQPRRSAPPSAEPRIPVVSPAAGAGEVYRF</sequence>
<protein>
    <recommendedName>
        <fullName evidence="3">ABC-type transport auxiliary lipoprotein component domain-containing protein</fullName>
    </recommendedName>
</protein>
<dbReference type="RefSeq" id="WP_090216164.1">
    <property type="nucleotide sequence ID" value="NZ_LT629780.1"/>
</dbReference>
<dbReference type="AlphaFoldDB" id="A0A1H2E5N0"/>
<evidence type="ECO:0000256" key="2">
    <source>
        <dbReference type="SAM" id="SignalP"/>
    </source>
</evidence>
<dbReference type="EMBL" id="LT629780">
    <property type="protein sequence ID" value="SDT90522.1"/>
    <property type="molecule type" value="Genomic_DNA"/>
</dbReference>
<evidence type="ECO:0000259" key="3">
    <source>
        <dbReference type="Pfam" id="PF03886"/>
    </source>
</evidence>
<dbReference type="STRING" id="1245526.SAMN05216580_0327"/>
<feature type="signal peptide" evidence="2">
    <location>
        <begin position="1"/>
        <end position="32"/>
    </location>
</feature>
<name>A0A1H2E5N0_9GAMM</name>
<reference evidence="5" key="1">
    <citation type="submission" date="2016-10" db="EMBL/GenBank/DDBJ databases">
        <authorList>
            <person name="Varghese N."/>
            <person name="Submissions S."/>
        </authorList>
    </citation>
    <scope>NUCLEOTIDE SEQUENCE [LARGE SCALE GENOMIC DNA]</scope>
    <source>
        <strain evidence="5">CCTCC 2012022</strain>
    </source>
</reference>
<feature type="domain" description="ABC-type transport auxiliary lipoprotein component" evidence="3">
    <location>
        <begin position="33"/>
        <end position="189"/>
    </location>
</feature>
<dbReference type="SUPFAM" id="SSF159594">
    <property type="entry name" value="XCC0632-like"/>
    <property type="match status" value="1"/>
</dbReference>
<dbReference type="OrthoDB" id="7025370at2"/>
<feature type="chain" id="PRO_5009272753" description="ABC-type transport auxiliary lipoprotein component domain-containing protein" evidence="2">
    <location>
        <begin position="33"/>
        <end position="240"/>
    </location>
</feature>
<dbReference type="PROSITE" id="PS51257">
    <property type="entry name" value="PROKAR_LIPOPROTEIN"/>
    <property type="match status" value="1"/>
</dbReference>
<dbReference type="Proteomes" id="UP000243063">
    <property type="component" value="Chromosome I"/>
</dbReference>
<dbReference type="InterPro" id="IPR005586">
    <property type="entry name" value="ABC_trans_aux"/>
</dbReference>
<feature type="compositionally biased region" description="Low complexity" evidence="1">
    <location>
        <begin position="200"/>
        <end position="226"/>
    </location>
</feature>
<proteinExistence type="predicted"/>
<feature type="region of interest" description="Disordered" evidence="1">
    <location>
        <begin position="200"/>
        <end position="240"/>
    </location>
</feature>
<dbReference type="Pfam" id="PF03886">
    <property type="entry name" value="ABC_trans_aux"/>
    <property type="match status" value="1"/>
</dbReference>
<organism evidence="4 5">
    <name type="scientific">Geopseudomonas guangdongensis</name>
    <dbReference type="NCBI Taxonomy" id="1245526"/>
    <lineage>
        <taxon>Bacteria</taxon>
        <taxon>Pseudomonadati</taxon>
        <taxon>Pseudomonadota</taxon>
        <taxon>Gammaproteobacteria</taxon>
        <taxon>Pseudomonadales</taxon>
        <taxon>Pseudomonadaceae</taxon>
        <taxon>Geopseudomonas</taxon>
    </lineage>
</organism>
<evidence type="ECO:0000313" key="5">
    <source>
        <dbReference type="Proteomes" id="UP000243063"/>
    </source>
</evidence>
<keyword evidence="5" id="KW-1185">Reference proteome</keyword>
<accession>A0A1H2E5N0</accession>
<gene>
    <name evidence="4" type="ORF">SAMN05216580_0327</name>
</gene>
<dbReference type="Gene3D" id="3.40.50.10610">
    <property type="entry name" value="ABC-type transport auxiliary lipoprotein component"/>
    <property type="match status" value="1"/>
</dbReference>
<keyword evidence="2" id="KW-0732">Signal</keyword>